<dbReference type="SUPFAM" id="SSF47113">
    <property type="entry name" value="Histone-fold"/>
    <property type="match status" value="1"/>
</dbReference>
<protein>
    <recommendedName>
        <fullName evidence="4">Histone H2A/H2B/H3 domain-containing protein</fullName>
    </recommendedName>
</protein>
<dbReference type="AlphaFoldDB" id="A0A423VX92"/>
<reference evidence="2 3" key="1">
    <citation type="submission" date="2015-09" db="EMBL/GenBank/DDBJ databases">
        <title>Host preference determinants of Valsa canker pathogens revealed by comparative genomics.</title>
        <authorList>
            <person name="Yin Z."/>
            <person name="Huang L."/>
        </authorList>
    </citation>
    <scope>NUCLEOTIDE SEQUENCE [LARGE SCALE GENOMIC DNA]</scope>
    <source>
        <strain evidence="2 3">03-1</strain>
    </source>
</reference>
<sequence>MPLTKNARKKLSDLTRKPCNRNGGGRVKLPKRCSKRRTVDRREQNDLITPKAAMYRLIREMAGNHKDIRFSNCALKAIHELAEDYLISRFEGGCSIPISPCYASNIPTAANLCAHHGQRITVMQTEPRLPELILSVLGQYENGMNYKPM</sequence>
<dbReference type="STRING" id="356882.A0A423VX92"/>
<keyword evidence="3" id="KW-1185">Reference proteome</keyword>
<dbReference type="Proteomes" id="UP000283895">
    <property type="component" value="Unassembled WGS sequence"/>
</dbReference>
<evidence type="ECO:0008006" key="4">
    <source>
        <dbReference type="Google" id="ProtNLM"/>
    </source>
</evidence>
<feature type="region of interest" description="Disordered" evidence="1">
    <location>
        <begin position="1"/>
        <end position="26"/>
    </location>
</feature>
<dbReference type="InterPro" id="IPR009072">
    <property type="entry name" value="Histone-fold"/>
</dbReference>
<comment type="caution">
    <text evidence="2">The sequence shown here is derived from an EMBL/GenBank/DDBJ whole genome shotgun (WGS) entry which is preliminary data.</text>
</comment>
<dbReference type="GO" id="GO:0046982">
    <property type="term" value="F:protein heterodimerization activity"/>
    <property type="evidence" value="ECO:0007669"/>
    <property type="project" value="InterPro"/>
</dbReference>
<organism evidence="2 3">
    <name type="scientific">Cytospora schulzeri</name>
    <dbReference type="NCBI Taxonomy" id="448051"/>
    <lineage>
        <taxon>Eukaryota</taxon>
        <taxon>Fungi</taxon>
        <taxon>Dikarya</taxon>
        <taxon>Ascomycota</taxon>
        <taxon>Pezizomycotina</taxon>
        <taxon>Sordariomycetes</taxon>
        <taxon>Sordariomycetidae</taxon>
        <taxon>Diaporthales</taxon>
        <taxon>Cytosporaceae</taxon>
        <taxon>Cytospora</taxon>
    </lineage>
</organism>
<evidence type="ECO:0000256" key="1">
    <source>
        <dbReference type="SAM" id="MobiDB-lite"/>
    </source>
</evidence>
<evidence type="ECO:0000313" key="3">
    <source>
        <dbReference type="Proteomes" id="UP000283895"/>
    </source>
</evidence>
<accession>A0A423VX92</accession>
<name>A0A423VX92_9PEZI</name>
<evidence type="ECO:0000313" key="2">
    <source>
        <dbReference type="EMBL" id="ROV95711.1"/>
    </source>
</evidence>
<gene>
    <name evidence="2" type="ORF">VMCG_07605</name>
</gene>
<dbReference type="EMBL" id="LKEA01000035">
    <property type="protein sequence ID" value="ROV95711.1"/>
    <property type="molecule type" value="Genomic_DNA"/>
</dbReference>
<proteinExistence type="predicted"/>
<dbReference type="Gene3D" id="1.10.20.10">
    <property type="entry name" value="Histone, subunit A"/>
    <property type="match status" value="1"/>
</dbReference>